<comment type="caution">
    <text evidence="1">The sequence shown here is derived from an EMBL/GenBank/DDBJ whole genome shotgun (WGS) entry which is preliminary data.</text>
</comment>
<dbReference type="EMBL" id="JAHRIQ010074363">
    <property type="protein sequence ID" value="MEQ2245764.1"/>
    <property type="molecule type" value="Genomic_DNA"/>
</dbReference>
<organism evidence="1 2">
    <name type="scientific">Ilyodon furcidens</name>
    <name type="common">goldbreast splitfin</name>
    <dbReference type="NCBI Taxonomy" id="33524"/>
    <lineage>
        <taxon>Eukaryota</taxon>
        <taxon>Metazoa</taxon>
        <taxon>Chordata</taxon>
        <taxon>Craniata</taxon>
        <taxon>Vertebrata</taxon>
        <taxon>Euteleostomi</taxon>
        <taxon>Actinopterygii</taxon>
        <taxon>Neopterygii</taxon>
        <taxon>Teleostei</taxon>
        <taxon>Neoteleostei</taxon>
        <taxon>Acanthomorphata</taxon>
        <taxon>Ovalentaria</taxon>
        <taxon>Atherinomorphae</taxon>
        <taxon>Cyprinodontiformes</taxon>
        <taxon>Goodeidae</taxon>
        <taxon>Ilyodon</taxon>
    </lineage>
</organism>
<keyword evidence="2" id="KW-1185">Reference proteome</keyword>
<proteinExistence type="predicted"/>
<name>A0ABV0UKK4_9TELE</name>
<evidence type="ECO:0000313" key="2">
    <source>
        <dbReference type="Proteomes" id="UP001482620"/>
    </source>
</evidence>
<accession>A0ABV0UKK4</accession>
<reference evidence="1 2" key="1">
    <citation type="submission" date="2021-06" db="EMBL/GenBank/DDBJ databases">
        <authorList>
            <person name="Palmer J.M."/>
        </authorList>
    </citation>
    <scope>NUCLEOTIDE SEQUENCE [LARGE SCALE GENOMIC DNA]</scope>
    <source>
        <strain evidence="2">if_2019</strain>
        <tissue evidence="1">Muscle</tissue>
    </source>
</reference>
<dbReference type="Proteomes" id="UP001482620">
    <property type="component" value="Unassembled WGS sequence"/>
</dbReference>
<gene>
    <name evidence="1" type="ORF">ILYODFUR_031363</name>
</gene>
<protein>
    <submittedName>
        <fullName evidence="1">Uncharacterized protein</fullName>
    </submittedName>
</protein>
<evidence type="ECO:0000313" key="1">
    <source>
        <dbReference type="EMBL" id="MEQ2245764.1"/>
    </source>
</evidence>
<sequence length="136" mass="15601">MFWIIVLLHNPHTCRLKSGTDGRTFCFRIVWYLAEFMVPLITASRPGPAEHHTTTNVLECIYKVIFLGFFWDNFSRPDSPGKVYHCSMFSPIDDNGSHSGVNLRNTFVLLPMLLDVSHNVSSLLLNLFIWGHDLSF</sequence>